<dbReference type="AlphaFoldDB" id="A0A4R8UZH0"/>
<accession>A0A4R8UZH0</accession>
<keyword evidence="3" id="KW-0238">DNA-binding</keyword>
<name>A0A4R8UZH0_9MICO</name>
<keyword evidence="5" id="KW-1185">Reference proteome</keyword>
<protein>
    <submittedName>
        <fullName evidence="3">DNA-binding protein</fullName>
    </submittedName>
    <submittedName>
        <fullName evidence="2">Helix-turn-helix domain-containing protein</fullName>
    </submittedName>
</protein>
<dbReference type="Proteomes" id="UP000298252">
    <property type="component" value="Unassembled WGS sequence"/>
</dbReference>
<dbReference type="EMBL" id="SOFD01000040">
    <property type="protein sequence ID" value="TFB73598.1"/>
    <property type="molecule type" value="Genomic_DNA"/>
</dbReference>
<proteinExistence type="predicted"/>
<dbReference type="STRING" id="1424659.SAMN05216368_11553"/>
<dbReference type="Pfam" id="PF12728">
    <property type="entry name" value="HTH_17"/>
    <property type="match status" value="2"/>
</dbReference>
<dbReference type="RefSeq" id="WP_092341921.1">
    <property type="nucleotide sequence ID" value="NZ_FNIB01000015.1"/>
</dbReference>
<evidence type="ECO:0000259" key="1">
    <source>
        <dbReference type="Pfam" id="PF12728"/>
    </source>
</evidence>
<evidence type="ECO:0000313" key="5">
    <source>
        <dbReference type="Proteomes" id="UP000298252"/>
    </source>
</evidence>
<evidence type="ECO:0000313" key="3">
    <source>
        <dbReference type="EMBL" id="TFB73598.1"/>
    </source>
</evidence>
<evidence type="ECO:0000313" key="4">
    <source>
        <dbReference type="Proteomes" id="UP000199639"/>
    </source>
</evidence>
<gene>
    <name evidence="3" type="ORF">E3O21_16985</name>
    <name evidence="2" type="ORF">SAMN05216368_11553</name>
</gene>
<sequence>MDDEYWDTYPETLTTADVAKILHVGKPAVFARLHSGIIPAHQVVGSWIIFKAEIRAWLDSTSNQAPAGPTAVVDVLAAYGDELSYRDLMVLFDKTKPTIYRWLQTGEIPAFHVGNRWIVHRIQLRQRLLETSNQQLSRGKTPDTPSEKP</sequence>
<reference evidence="3 5" key="2">
    <citation type="submission" date="2019-03" db="EMBL/GenBank/DDBJ databases">
        <title>Genomics of glacier-inhabiting Cryobacterium strains.</title>
        <authorList>
            <person name="Liu Q."/>
            <person name="Xin Y.-H."/>
        </authorList>
    </citation>
    <scope>NUCLEOTIDE SEQUENCE [LARGE SCALE GENOMIC DNA]</scope>
    <source>
        <strain evidence="3 5">Hh8</strain>
    </source>
</reference>
<feature type="domain" description="Helix-turn-helix" evidence="1">
    <location>
        <begin position="13"/>
        <end position="60"/>
    </location>
</feature>
<dbReference type="InterPro" id="IPR041657">
    <property type="entry name" value="HTH_17"/>
</dbReference>
<organism evidence="2 4">
    <name type="scientific">Cryobacterium flavum</name>
    <dbReference type="NCBI Taxonomy" id="1424659"/>
    <lineage>
        <taxon>Bacteria</taxon>
        <taxon>Bacillati</taxon>
        <taxon>Actinomycetota</taxon>
        <taxon>Actinomycetes</taxon>
        <taxon>Micrococcales</taxon>
        <taxon>Microbacteriaceae</taxon>
        <taxon>Cryobacterium</taxon>
    </lineage>
</organism>
<evidence type="ECO:0000313" key="2">
    <source>
        <dbReference type="EMBL" id="SDO33644.1"/>
    </source>
</evidence>
<reference evidence="2 4" key="1">
    <citation type="submission" date="2016-10" db="EMBL/GenBank/DDBJ databases">
        <authorList>
            <person name="Varghese N."/>
            <person name="Submissions S."/>
        </authorList>
    </citation>
    <scope>NUCLEOTIDE SEQUENCE [LARGE SCALE GENOMIC DNA]</scope>
    <source>
        <strain evidence="2 4">CGMCC 1.11215</strain>
    </source>
</reference>
<feature type="domain" description="Helix-turn-helix" evidence="1">
    <location>
        <begin position="88"/>
        <end position="128"/>
    </location>
</feature>
<dbReference type="EMBL" id="FNIB01000015">
    <property type="protein sequence ID" value="SDO33644.1"/>
    <property type="molecule type" value="Genomic_DNA"/>
</dbReference>
<dbReference type="Proteomes" id="UP000199639">
    <property type="component" value="Unassembled WGS sequence"/>
</dbReference>
<dbReference type="GO" id="GO:0003677">
    <property type="term" value="F:DNA binding"/>
    <property type="evidence" value="ECO:0007669"/>
    <property type="project" value="UniProtKB-KW"/>
</dbReference>